<evidence type="ECO:0000256" key="18">
    <source>
        <dbReference type="RuleBase" id="RU364040"/>
    </source>
</evidence>
<feature type="domain" description="Peptidase M1 membrane alanine aminopeptidase" evidence="20">
    <location>
        <begin position="263"/>
        <end position="480"/>
    </location>
</feature>
<dbReference type="InterPro" id="IPR050344">
    <property type="entry name" value="Peptidase_M1_aminopeptidases"/>
</dbReference>
<dbReference type="GO" id="GO:0070006">
    <property type="term" value="F:metalloaminopeptidase activity"/>
    <property type="evidence" value="ECO:0007669"/>
    <property type="project" value="TreeGrafter"/>
</dbReference>
<keyword evidence="4" id="KW-1003">Cell membrane</keyword>
<dbReference type="GO" id="GO:0005737">
    <property type="term" value="C:cytoplasm"/>
    <property type="evidence" value="ECO:0007669"/>
    <property type="project" value="TreeGrafter"/>
</dbReference>
<dbReference type="PANTHER" id="PTHR11533:SF253">
    <property type="entry name" value="AMINOPEPTIDASE-RELATED"/>
    <property type="match status" value="1"/>
</dbReference>
<dbReference type="Pfam" id="PF11838">
    <property type="entry name" value="ERAP1_C"/>
    <property type="match status" value="1"/>
</dbReference>
<evidence type="ECO:0000256" key="8">
    <source>
        <dbReference type="ARBA" id="ARBA00022729"/>
    </source>
</evidence>
<dbReference type="GO" id="GO:0006508">
    <property type="term" value="P:proteolysis"/>
    <property type="evidence" value="ECO:0007669"/>
    <property type="project" value="UniProtKB-KW"/>
</dbReference>
<evidence type="ECO:0000256" key="1">
    <source>
        <dbReference type="ARBA" id="ARBA00004609"/>
    </source>
</evidence>
<feature type="binding site" evidence="16">
    <location>
        <position position="337"/>
    </location>
    <ligand>
        <name>Zn(2+)</name>
        <dbReference type="ChEBI" id="CHEBI:29105"/>
        <note>catalytic</note>
    </ligand>
</feature>
<keyword evidence="5" id="KW-0336">GPI-anchor</keyword>
<keyword evidence="11 18" id="KW-0482">Metalloprotease</keyword>
<keyword evidence="13" id="KW-0325">Glycoprotein</keyword>
<evidence type="ECO:0000256" key="4">
    <source>
        <dbReference type="ARBA" id="ARBA00022475"/>
    </source>
</evidence>
<feature type="binding site" evidence="16">
    <location>
        <position position="356"/>
    </location>
    <ligand>
        <name>Zn(2+)</name>
        <dbReference type="ChEBI" id="CHEBI:29105"/>
        <note>catalytic</note>
    </ligand>
</feature>
<dbReference type="SUPFAM" id="SSF63737">
    <property type="entry name" value="Leukotriene A4 hydrolase N-terminal domain"/>
    <property type="match status" value="1"/>
</dbReference>
<dbReference type="InterPro" id="IPR034016">
    <property type="entry name" value="M1_APN-typ"/>
</dbReference>
<keyword evidence="6 18" id="KW-0645">Protease</keyword>
<keyword evidence="24" id="KW-1185">Reference proteome</keyword>
<dbReference type="OMA" id="YQLEMHF"/>
<organism evidence="23 24">
    <name type="scientific">Drosophila busckii</name>
    <name type="common">Fruit fly</name>
    <dbReference type="NCBI Taxonomy" id="30019"/>
    <lineage>
        <taxon>Eukaryota</taxon>
        <taxon>Metazoa</taxon>
        <taxon>Ecdysozoa</taxon>
        <taxon>Arthropoda</taxon>
        <taxon>Hexapoda</taxon>
        <taxon>Insecta</taxon>
        <taxon>Pterygota</taxon>
        <taxon>Neoptera</taxon>
        <taxon>Endopterygota</taxon>
        <taxon>Diptera</taxon>
        <taxon>Brachycera</taxon>
        <taxon>Muscomorpha</taxon>
        <taxon>Ephydroidea</taxon>
        <taxon>Drosophilidae</taxon>
        <taxon>Drosophila</taxon>
    </lineage>
</organism>
<keyword evidence="9 18" id="KW-0378">Hydrolase</keyword>
<evidence type="ECO:0000256" key="16">
    <source>
        <dbReference type="PIRSR" id="PIRSR634016-3"/>
    </source>
</evidence>
<comment type="subcellular location">
    <subcellularLocation>
        <location evidence="1">Cell membrane</location>
        <topology evidence="1">Lipid-anchor</topology>
        <topology evidence="1">GPI-anchor</topology>
    </subcellularLocation>
</comment>
<dbReference type="FunFam" id="2.60.40.1910:FF:000008">
    <property type="entry name" value="Aminopeptidase"/>
    <property type="match status" value="1"/>
</dbReference>
<keyword evidence="10 16" id="KW-0862">Zinc</keyword>
<dbReference type="InterPro" id="IPR014782">
    <property type="entry name" value="Peptidase_M1_dom"/>
</dbReference>
<feature type="domain" description="ERAP1-like C-terminal" evidence="21">
    <location>
        <begin position="564"/>
        <end position="878"/>
    </location>
</feature>
<dbReference type="InterPro" id="IPR001930">
    <property type="entry name" value="Peptidase_M1"/>
</dbReference>
<keyword evidence="14" id="KW-0449">Lipoprotein</keyword>
<evidence type="ECO:0000256" key="12">
    <source>
        <dbReference type="ARBA" id="ARBA00023136"/>
    </source>
</evidence>
<dbReference type="InterPro" id="IPR024571">
    <property type="entry name" value="ERAP1-like_C_dom"/>
</dbReference>
<feature type="chain" id="PRO_5005803637" description="Aminopeptidase" evidence="19">
    <location>
        <begin position="21"/>
        <end position="901"/>
    </location>
</feature>
<gene>
    <name evidence="23" type="ORF">Dbus_chr2Rg923</name>
</gene>
<accession>A0A0M5J2J3</accession>
<feature type="domain" description="Aminopeptidase N-like N-terminal" evidence="22">
    <location>
        <begin position="32"/>
        <end position="223"/>
    </location>
</feature>
<keyword evidence="7 16" id="KW-0479">Metal-binding</keyword>
<dbReference type="Pfam" id="PF17900">
    <property type="entry name" value="Peptidase_M1_N"/>
    <property type="match status" value="1"/>
</dbReference>
<dbReference type="Gene3D" id="2.60.40.1910">
    <property type="match status" value="1"/>
</dbReference>
<evidence type="ECO:0000256" key="13">
    <source>
        <dbReference type="ARBA" id="ARBA00023180"/>
    </source>
</evidence>
<dbReference type="Proteomes" id="UP000494163">
    <property type="component" value="Chromosome 2R"/>
</dbReference>
<dbReference type="InterPro" id="IPR042097">
    <property type="entry name" value="Aminopeptidase_N-like_N_sf"/>
</dbReference>
<dbReference type="CDD" id="cd09601">
    <property type="entry name" value="M1_APN-Q_like"/>
    <property type="match status" value="1"/>
</dbReference>
<dbReference type="InterPro" id="IPR045357">
    <property type="entry name" value="Aminopeptidase_N-like_N"/>
</dbReference>
<evidence type="ECO:0000256" key="11">
    <source>
        <dbReference type="ARBA" id="ARBA00023049"/>
    </source>
</evidence>
<protein>
    <recommendedName>
        <fullName evidence="18">Aminopeptidase</fullName>
        <ecNumber evidence="18">3.4.11.-</ecNumber>
    </recommendedName>
</protein>
<dbReference type="EC" id="3.4.11.-" evidence="18"/>
<reference evidence="23 24" key="1">
    <citation type="submission" date="2015-08" db="EMBL/GenBank/DDBJ databases">
        <title>Ancestral chromatin configuration constrains chromatin evolution on differentiating sex chromosomes in Drosophila.</title>
        <authorList>
            <person name="Zhou Q."/>
            <person name="Bachtrog D."/>
        </authorList>
    </citation>
    <scope>NUCLEOTIDE SEQUENCE [LARGE SCALE GENOMIC DNA]</scope>
    <source>
        <tissue evidence="23">Whole larvae</tissue>
    </source>
</reference>
<feature type="signal peptide" evidence="19">
    <location>
        <begin position="1"/>
        <end position="20"/>
    </location>
</feature>
<evidence type="ECO:0000256" key="7">
    <source>
        <dbReference type="ARBA" id="ARBA00022723"/>
    </source>
</evidence>
<proteinExistence type="inferred from homology"/>
<comment type="similarity">
    <text evidence="2 18">Belongs to the peptidase M1 family.</text>
</comment>
<feature type="active site" description="Proton acceptor" evidence="15">
    <location>
        <position position="334"/>
    </location>
</feature>
<dbReference type="GO" id="GO:0005615">
    <property type="term" value="C:extracellular space"/>
    <property type="evidence" value="ECO:0007669"/>
    <property type="project" value="TreeGrafter"/>
</dbReference>
<feature type="site" description="Transition state stabilizer" evidence="17">
    <location>
        <position position="419"/>
    </location>
</feature>
<evidence type="ECO:0000256" key="6">
    <source>
        <dbReference type="ARBA" id="ARBA00022670"/>
    </source>
</evidence>
<feature type="binding site" evidence="16">
    <location>
        <position position="333"/>
    </location>
    <ligand>
        <name>Zn(2+)</name>
        <dbReference type="ChEBI" id="CHEBI:29105"/>
        <note>catalytic</note>
    </ligand>
</feature>
<keyword evidence="3 18" id="KW-0031">Aminopeptidase</keyword>
<dbReference type="Pfam" id="PF01433">
    <property type="entry name" value="Peptidase_M1"/>
    <property type="match status" value="1"/>
</dbReference>
<dbReference type="Gene3D" id="1.10.390.10">
    <property type="entry name" value="Neutral Protease Domain 2"/>
    <property type="match status" value="1"/>
</dbReference>
<dbReference type="SUPFAM" id="SSF55486">
    <property type="entry name" value="Metalloproteases ('zincins'), catalytic domain"/>
    <property type="match status" value="1"/>
</dbReference>
<dbReference type="SMR" id="A0A0M5J2J3"/>
<evidence type="ECO:0000259" key="22">
    <source>
        <dbReference type="Pfam" id="PF17900"/>
    </source>
</evidence>
<name>A0A0M5J2J3_DROBS</name>
<keyword evidence="12" id="KW-0472">Membrane</keyword>
<dbReference type="PANTHER" id="PTHR11533">
    <property type="entry name" value="PROTEASE M1 ZINC METALLOPROTEASE"/>
    <property type="match status" value="1"/>
</dbReference>
<dbReference type="EMBL" id="CP012524">
    <property type="protein sequence ID" value="ALC41344.1"/>
    <property type="molecule type" value="Genomic_DNA"/>
</dbReference>
<evidence type="ECO:0000256" key="14">
    <source>
        <dbReference type="ARBA" id="ARBA00023288"/>
    </source>
</evidence>
<evidence type="ECO:0000256" key="3">
    <source>
        <dbReference type="ARBA" id="ARBA00022438"/>
    </source>
</evidence>
<sequence>MRGLASLVQVLLLLLAAVAGYEHYRLPEVIEPQHYELSVLTHLEDAAELRFEGLVRISLRILEPTKNITLHAKNLSIAQQDIRLSDKDNAYAISRVQIIDKYDYFIMHLANVVPSGEDYELSIPFSGELNSNTTGYYWSSYNDTVTNETRYLAVTQFSPTFARLAFPCFDEPALKATFQVKLGLHKSFTGISNTPLIECKLHEQLIDYNWCTYEPLLRTSTYLVGYAVHNLSSTGVQYSKNSLRTRFSSWLQPQLTKEAQFLINFAPQALSYLENLLQYDFPLRKVDQLVVPTHKFTAMENWGMTTFNQARMLHNDAEQPLQEKQSKASTVAHEYAHQWFGNLVTMHWWSDLWLKEGPSTYFAYLTLDALMPAWKFGEYTIAKQLQHFFKRDALNETRAIWREVAQPAEILEQFGDYVYEKGALTMRMLHKLLGEQQFFKGIRAYIAQNVYKSVGQAELWRIMQESSDLGVDLTEIMNSWTLQHGYPLVTVTRDYATGSVSINQTRFWLQPAEYESSNCWWIPLSFVLQSRPQFEQTQAQLWLKCPQAALLDISLPQRALPTEWLLLNPQVSSIYRVNYDANNWRLLIKALKSSANFGGIHALNRAQLMDDLFALAATNAQSYELAFSLLEYLPRERELLPWSTVLALLESLQQLLPVEQSTQFKHFMQQLLTPLLARCHKLNDAALSQLSSQQLELHRLAYAQACRYGLAACQEQTQLVSANDELMQLPVELRGVVYCSLIEQGNELQFEQLLQRFQQSSQVGQQRLWASALGCSRNHTQLLQFLDYLLQASKATTSSCYLQAVTSALRHQYAAVPATNHILQHALELDNKFSPAQIKQLLLSTIGNLHSEADKATLQQQLKGIKKFEQPLQLALETRAVHQDWLLQRSENMLQALAKYI</sequence>
<evidence type="ECO:0000256" key="5">
    <source>
        <dbReference type="ARBA" id="ARBA00022622"/>
    </source>
</evidence>
<dbReference type="FunFam" id="1.10.390.10:FF:000013">
    <property type="entry name" value="Aminopeptidase N"/>
    <property type="match status" value="1"/>
</dbReference>
<evidence type="ECO:0000256" key="15">
    <source>
        <dbReference type="PIRSR" id="PIRSR634016-1"/>
    </source>
</evidence>
<evidence type="ECO:0000256" key="19">
    <source>
        <dbReference type="SAM" id="SignalP"/>
    </source>
</evidence>
<evidence type="ECO:0000259" key="20">
    <source>
        <dbReference type="Pfam" id="PF01433"/>
    </source>
</evidence>
<dbReference type="OrthoDB" id="7881787at2759"/>
<dbReference type="PRINTS" id="PR00756">
    <property type="entry name" value="ALADIPTASE"/>
</dbReference>
<evidence type="ECO:0000256" key="17">
    <source>
        <dbReference type="PIRSR" id="PIRSR634016-4"/>
    </source>
</evidence>
<dbReference type="GO" id="GO:0043171">
    <property type="term" value="P:peptide catabolic process"/>
    <property type="evidence" value="ECO:0007669"/>
    <property type="project" value="TreeGrafter"/>
</dbReference>
<evidence type="ECO:0000259" key="21">
    <source>
        <dbReference type="Pfam" id="PF11838"/>
    </source>
</evidence>
<dbReference type="Gene3D" id="1.25.50.20">
    <property type="match status" value="1"/>
</dbReference>
<dbReference type="STRING" id="30019.A0A0M5J2J3"/>
<dbReference type="GO" id="GO:0005886">
    <property type="term" value="C:plasma membrane"/>
    <property type="evidence" value="ECO:0007669"/>
    <property type="project" value="UniProtKB-SubCell"/>
</dbReference>
<dbReference type="AlphaFoldDB" id="A0A0M5J2J3"/>
<evidence type="ECO:0000256" key="9">
    <source>
        <dbReference type="ARBA" id="ARBA00022801"/>
    </source>
</evidence>
<dbReference type="InterPro" id="IPR027268">
    <property type="entry name" value="Peptidase_M4/M1_CTD_sf"/>
</dbReference>
<dbReference type="Gene3D" id="2.60.40.1730">
    <property type="entry name" value="tricorn interacting facor f3 domain"/>
    <property type="match status" value="1"/>
</dbReference>
<dbReference type="GO" id="GO:0042277">
    <property type="term" value="F:peptide binding"/>
    <property type="evidence" value="ECO:0007669"/>
    <property type="project" value="TreeGrafter"/>
</dbReference>
<evidence type="ECO:0000256" key="10">
    <source>
        <dbReference type="ARBA" id="ARBA00022833"/>
    </source>
</evidence>
<evidence type="ECO:0000313" key="24">
    <source>
        <dbReference type="Proteomes" id="UP000494163"/>
    </source>
</evidence>
<dbReference type="GO" id="GO:0098552">
    <property type="term" value="C:side of membrane"/>
    <property type="evidence" value="ECO:0007669"/>
    <property type="project" value="UniProtKB-KW"/>
</dbReference>
<comment type="cofactor">
    <cofactor evidence="16 18">
        <name>Zn(2+)</name>
        <dbReference type="ChEBI" id="CHEBI:29105"/>
    </cofactor>
    <text evidence="16 18">Binds 1 zinc ion per subunit.</text>
</comment>
<keyword evidence="8 19" id="KW-0732">Signal</keyword>
<evidence type="ECO:0000313" key="23">
    <source>
        <dbReference type="EMBL" id="ALC41344.1"/>
    </source>
</evidence>
<dbReference type="GO" id="GO:0008270">
    <property type="term" value="F:zinc ion binding"/>
    <property type="evidence" value="ECO:0007669"/>
    <property type="project" value="UniProtKB-UniRule"/>
</dbReference>
<evidence type="ECO:0000256" key="2">
    <source>
        <dbReference type="ARBA" id="ARBA00010136"/>
    </source>
</evidence>